<gene>
    <name evidence="1" type="ORF">EVA_12101</name>
</gene>
<organism evidence="1">
    <name type="scientific">gut metagenome</name>
    <dbReference type="NCBI Taxonomy" id="749906"/>
    <lineage>
        <taxon>unclassified sequences</taxon>
        <taxon>metagenomes</taxon>
        <taxon>organismal metagenomes</taxon>
    </lineage>
</organism>
<accession>J9CIB1</accession>
<evidence type="ECO:0000313" key="1">
    <source>
        <dbReference type="EMBL" id="EJW99795.1"/>
    </source>
</evidence>
<reference evidence="1" key="1">
    <citation type="journal article" date="2012" name="PLoS ONE">
        <title>Gene sets for utilization of primary and secondary nutrition supplies in the distal gut of endangered iberian lynx.</title>
        <authorList>
            <person name="Alcaide M."/>
            <person name="Messina E."/>
            <person name="Richter M."/>
            <person name="Bargiela R."/>
            <person name="Peplies J."/>
            <person name="Huws S.A."/>
            <person name="Newbold C.J."/>
            <person name="Golyshin P.N."/>
            <person name="Simon M.A."/>
            <person name="Lopez G."/>
            <person name="Yakimov M.M."/>
            <person name="Ferrer M."/>
        </authorList>
    </citation>
    <scope>NUCLEOTIDE SEQUENCE</scope>
</reference>
<proteinExistence type="predicted"/>
<comment type="caution">
    <text evidence="1">The sequence shown here is derived from an EMBL/GenBank/DDBJ whole genome shotgun (WGS) entry which is preliminary data.</text>
</comment>
<dbReference type="EMBL" id="AMCI01003650">
    <property type="protein sequence ID" value="EJW99795.1"/>
    <property type="molecule type" value="Genomic_DNA"/>
</dbReference>
<name>J9CIB1_9ZZZZ</name>
<protein>
    <submittedName>
        <fullName evidence="1">Uncharacterized protein</fullName>
    </submittedName>
</protein>
<sequence length="47" mass="5493">TQGYEYLTIHDEKALIANLRKQLELLNHYDFQTASGSAFYRNPCQCK</sequence>
<feature type="non-terminal residue" evidence="1">
    <location>
        <position position="1"/>
    </location>
</feature>
<dbReference type="AlphaFoldDB" id="J9CIB1"/>